<dbReference type="GeneID" id="20806541"/>
<accession>W4GUP8</accession>
<name>W4GUP8_APHAT</name>
<dbReference type="AlphaFoldDB" id="W4GUP8"/>
<proteinExistence type="predicted"/>
<gene>
    <name evidence="1" type="ORF">H257_04545</name>
</gene>
<dbReference type="VEuPathDB" id="FungiDB:H257_04545"/>
<protein>
    <submittedName>
        <fullName evidence="1">Uncharacterized protein</fullName>
    </submittedName>
</protein>
<sequence length="176" mass="20258">MTPASSIFLPDRGLPFKGILRRSEDDLSIPQVQRQDNVAKHGSSEPRRLAHVKCRAKLHRDSPVFVRHRQPRIAVHVHEVVPAKQELTRRTLDHTKHNELVANVEVRVINRCVRDTSKANQMKEGSLRLEHGGRKECTRDCLDSNRWRVQRGFKHVHVLRVDKPMQQGGGTQGRRS</sequence>
<evidence type="ECO:0000313" key="1">
    <source>
        <dbReference type="EMBL" id="ETV82744.1"/>
    </source>
</evidence>
<reference evidence="1" key="1">
    <citation type="submission" date="2013-12" db="EMBL/GenBank/DDBJ databases">
        <title>The Genome Sequence of Aphanomyces astaci APO3.</title>
        <authorList>
            <consortium name="The Broad Institute Genomics Platform"/>
            <person name="Russ C."/>
            <person name="Tyler B."/>
            <person name="van West P."/>
            <person name="Dieguez-Uribeondo J."/>
            <person name="Young S.K."/>
            <person name="Zeng Q."/>
            <person name="Gargeya S."/>
            <person name="Fitzgerald M."/>
            <person name="Abouelleil A."/>
            <person name="Alvarado L."/>
            <person name="Chapman S.B."/>
            <person name="Gainer-Dewar J."/>
            <person name="Goldberg J."/>
            <person name="Griggs A."/>
            <person name="Gujja S."/>
            <person name="Hansen M."/>
            <person name="Howarth C."/>
            <person name="Imamovic A."/>
            <person name="Ireland A."/>
            <person name="Larimer J."/>
            <person name="McCowan C."/>
            <person name="Murphy C."/>
            <person name="Pearson M."/>
            <person name="Poon T.W."/>
            <person name="Priest M."/>
            <person name="Roberts A."/>
            <person name="Saif S."/>
            <person name="Shea T."/>
            <person name="Sykes S."/>
            <person name="Wortman J."/>
            <person name="Nusbaum C."/>
            <person name="Birren B."/>
        </authorList>
    </citation>
    <scope>NUCLEOTIDE SEQUENCE [LARGE SCALE GENOMIC DNA]</scope>
    <source>
        <strain evidence="1">APO3</strain>
    </source>
</reference>
<dbReference type="EMBL" id="KI913121">
    <property type="protein sequence ID" value="ETV82744.1"/>
    <property type="molecule type" value="Genomic_DNA"/>
</dbReference>
<organism evidence="1">
    <name type="scientific">Aphanomyces astaci</name>
    <name type="common">Crayfish plague agent</name>
    <dbReference type="NCBI Taxonomy" id="112090"/>
    <lineage>
        <taxon>Eukaryota</taxon>
        <taxon>Sar</taxon>
        <taxon>Stramenopiles</taxon>
        <taxon>Oomycota</taxon>
        <taxon>Saprolegniomycetes</taxon>
        <taxon>Saprolegniales</taxon>
        <taxon>Verrucalvaceae</taxon>
        <taxon>Aphanomyces</taxon>
    </lineage>
</organism>
<dbReference type="RefSeq" id="XP_009827415.1">
    <property type="nucleotide sequence ID" value="XM_009829113.1"/>
</dbReference>